<dbReference type="InterPro" id="IPR001031">
    <property type="entry name" value="Thioesterase"/>
</dbReference>
<dbReference type="EMBL" id="JACGZW010000013">
    <property type="protein sequence ID" value="MBB1158396.1"/>
    <property type="molecule type" value="Genomic_DNA"/>
</dbReference>
<evidence type="ECO:0000313" key="4">
    <source>
        <dbReference type="Proteomes" id="UP000526734"/>
    </source>
</evidence>
<dbReference type="Gene3D" id="3.40.50.1820">
    <property type="entry name" value="alpha/beta hydrolase"/>
    <property type="match status" value="1"/>
</dbReference>
<name>A0A7W3ZEA8_9PSEU</name>
<feature type="domain" description="Thioesterase" evidence="2">
    <location>
        <begin position="22"/>
        <end position="243"/>
    </location>
</feature>
<comment type="caution">
    <text evidence="3">The sequence shown here is derived from an EMBL/GenBank/DDBJ whole genome shotgun (WGS) entry which is preliminary data.</text>
</comment>
<dbReference type="GO" id="GO:0008610">
    <property type="term" value="P:lipid biosynthetic process"/>
    <property type="evidence" value="ECO:0007669"/>
    <property type="project" value="TreeGrafter"/>
</dbReference>
<dbReference type="RefSeq" id="WP_182895153.1">
    <property type="nucleotide sequence ID" value="NZ_JACGZW010000013.1"/>
</dbReference>
<proteinExistence type="inferred from homology"/>
<dbReference type="PANTHER" id="PTHR11487">
    <property type="entry name" value="THIOESTERASE"/>
    <property type="match status" value="1"/>
</dbReference>
<evidence type="ECO:0000259" key="2">
    <source>
        <dbReference type="Pfam" id="PF00975"/>
    </source>
</evidence>
<dbReference type="PANTHER" id="PTHR11487:SF0">
    <property type="entry name" value="S-ACYL FATTY ACID SYNTHASE THIOESTERASE, MEDIUM CHAIN"/>
    <property type="match status" value="1"/>
</dbReference>
<organism evidence="3 4">
    <name type="scientific">Amycolatopsis dendrobii</name>
    <dbReference type="NCBI Taxonomy" id="2760662"/>
    <lineage>
        <taxon>Bacteria</taxon>
        <taxon>Bacillati</taxon>
        <taxon>Actinomycetota</taxon>
        <taxon>Actinomycetes</taxon>
        <taxon>Pseudonocardiales</taxon>
        <taxon>Pseudonocardiaceae</taxon>
        <taxon>Amycolatopsis</taxon>
    </lineage>
</organism>
<dbReference type="AlphaFoldDB" id="A0A7W3ZEA8"/>
<evidence type="ECO:0000313" key="3">
    <source>
        <dbReference type="EMBL" id="MBB1158396.1"/>
    </source>
</evidence>
<protein>
    <submittedName>
        <fullName evidence="3">Thioesterase</fullName>
    </submittedName>
</protein>
<dbReference type="InterPro" id="IPR029058">
    <property type="entry name" value="AB_hydrolase_fold"/>
</dbReference>
<dbReference type="SUPFAM" id="SSF53474">
    <property type="entry name" value="alpha/beta-Hydrolases"/>
    <property type="match status" value="1"/>
</dbReference>
<keyword evidence="4" id="KW-1185">Reference proteome</keyword>
<sequence length="254" mass="27993">MAGTTRNPWTLTPQPRPGAALRLICLPHAGGGAAAYRDWPGCFSSDVEVTLVQLPGRENRMFETPHSRMDTLVPELAEQLGPLTADRYALFGHSMGALVAFELSRRLAADRRPEVLIVSGHHAPHLERTGPHRHALSEAELVAALHELGGLSPEVLENPEYLKLVLPTVRADLAVVEEYSWPGGEPLDHDLVALGGAEDRMVPPADLRAWERHTTGRFSHRVFPGGHFFLQEHLADVVDEVRRALVPGERRVAR</sequence>
<comment type="similarity">
    <text evidence="1">Belongs to the thioesterase family.</text>
</comment>
<reference evidence="3 4" key="1">
    <citation type="submission" date="2020-08" db="EMBL/GenBank/DDBJ databases">
        <title>Amycolatopsis sp. nov. DR6-1 isolated from Dendrobium heterocarpum.</title>
        <authorList>
            <person name="Tedsree N."/>
            <person name="Kuncharoen N."/>
            <person name="Likhitwitayawuid K."/>
            <person name="Tanasupawat S."/>
        </authorList>
    </citation>
    <scope>NUCLEOTIDE SEQUENCE [LARGE SCALE GENOMIC DNA]</scope>
    <source>
        <strain evidence="3 4">DR6-1</strain>
    </source>
</reference>
<dbReference type="InterPro" id="IPR012223">
    <property type="entry name" value="TEII"/>
</dbReference>
<accession>A0A7W3ZEA8</accession>
<evidence type="ECO:0000256" key="1">
    <source>
        <dbReference type="ARBA" id="ARBA00007169"/>
    </source>
</evidence>
<dbReference type="Proteomes" id="UP000526734">
    <property type="component" value="Unassembled WGS sequence"/>
</dbReference>
<dbReference type="Pfam" id="PF00975">
    <property type="entry name" value="Thioesterase"/>
    <property type="match status" value="1"/>
</dbReference>
<gene>
    <name evidence="3" type="ORF">H4281_35060</name>
</gene>